<dbReference type="AlphaFoldDB" id="A0A1T5D052"/>
<keyword evidence="4" id="KW-1185">Reference proteome</keyword>
<gene>
    <name evidence="3" type="ORF">SAMN05660841_01702</name>
</gene>
<feature type="signal peptide" evidence="1">
    <location>
        <begin position="1"/>
        <end position="20"/>
    </location>
</feature>
<dbReference type="InterPro" id="IPR025665">
    <property type="entry name" value="Beta-barrel_OMP_2"/>
</dbReference>
<evidence type="ECO:0000259" key="2">
    <source>
        <dbReference type="Pfam" id="PF13568"/>
    </source>
</evidence>
<sequence length="208" mass="22635">MKAILISFVGILVFGFSAQAQTEFGLKAGASFSSYKCADSEVLGETKPLTSFYLAGYLDTRIVSGLYFQPEVSLQGKGSKLVESEVRGAWQIEQKTKWLDFAFNFLGKVPVGQIGKVFVGAGPYVGFAMDGTNEYIEKGTTTAVIIYDDNAMRSFDYGVNLLTGIKFAKRFSVTANYRMGMANIAESGFKWSDNVKNRVLSVGLGVAL</sequence>
<feature type="domain" description="Outer membrane protein beta-barrel" evidence="2">
    <location>
        <begin position="19"/>
        <end position="184"/>
    </location>
</feature>
<accession>A0A1T5D052</accession>
<name>A0A1T5D052_9SPHI</name>
<dbReference type="Proteomes" id="UP000190150">
    <property type="component" value="Unassembled WGS sequence"/>
</dbReference>
<dbReference type="OrthoDB" id="1150878at2"/>
<organism evidence="3 4">
    <name type="scientific">Sphingobacterium nematocida</name>
    <dbReference type="NCBI Taxonomy" id="1513896"/>
    <lineage>
        <taxon>Bacteria</taxon>
        <taxon>Pseudomonadati</taxon>
        <taxon>Bacteroidota</taxon>
        <taxon>Sphingobacteriia</taxon>
        <taxon>Sphingobacteriales</taxon>
        <taxon>Sphingobacteriaceae</taxon>
        <taxon>Sphingobacterium</taxon>
    </lineage>
</organism>
<keyword evidence="1" id="KW-0732">Signal</keyword>
<dbReference type="Pfam" id="PF13568">
    <property type="entry name" value="OMP_b-brl_2"/>
    <property type="match status" value="1"/>
</dbReference>
<proteinExistence type="predicted"/>
<evidence type="ECO:0000313" key="4">
    <source>
        <dbReference type="Proteomes" id="UP000190150"/>
    </source>
</evidence>
<feature type="chain" id="PRO_5013160121" evidence="1">
    <location>
        <begin position="21"/>
        <end position="208"/>
    </location>
</feature>
<evidence type="ECO:0000313" key="3">
    <source>
        <dbReference type="EMBL" id="SKB65102.1"/>
    </source>
</evidence>
<dbReference type="STRING" id="1513896.SAMN05660841_01702"/>
<dbReference type="EMBL" id="FUZF01000005">
    <property type="protein sequence ID" value="SKB65102.1"/>
    <property type="molecule type" value="Genomic_DNA"/>
</dbReference>
<evidence type="ECO:0000256" key="1">
    <source>
        <dbReference type="SAM" id="SignalP"/>
    </source>
</evidence>
<dbReference type="RefSeq" id="WP_079642655.1">
    <property type="nucleotide sequence ID" value="NZ_FUZF01000005.1"/>
</dbReference>
<reference evidence="4" key="1">
    <citation type="submission" date="2017-02" db="EMBL/GenBank/DDBJ databases">
        <authorList>
            <person name="Varghese N."/>
            <person name="Submissions S."/>
        </authorList>
    </citation>
    <scope>NUCLEOTIDE SEQUENCE [LARGE SCALE GENOMIC DNA]</scope>
    <source>
        <strain evidence="4">DSM 24091</strain>
    </source>
</reference>
<protein>
    <submittedName>
        <fullName evidence="3">Outer membrane protein beta-barrel domain-containing protein</fullName>
    </submittedName>
</protein>